<accession>A0ACC1JVE9</accession>
<reference evidence="1" key="1">
    <citation type="submission" date="2022-07" db="EMBL/GenBank/DDBJ databases">
        <title>Phylogenomic reconstructions and comparative analyses of Kickxellomycotina fungi.</title>
        <authorList>
            <person name="Reynolds N.K."/>
            <person name="Stajich J.E."/>
            <person name="Barry K."/>
            <person name="Grigoriev I.V."/>
            <person name="Crous P."/>
            <person name="Smith M.E."/>
        </authorList>
    </citation>
    <scope>NUCLEOTIDE SEQUENCE</scope>
    <source>
        <strain evidence="1">CBS 109366</strain>
    </source>
</reference>
<name>A0ACC1JVE9_9FUNG</name>
<dbReference type="Proteomes" id="UP001140234">
    <property type="component" value="Unassembled WGS sequence"/>
</dbReference>
<evidence type="ECO:0000313" key="2">
    <source>
        <dbReference type="Proteomes" id="UP001140234"/>
    </source>
</evidence>
<proteinExistence type="predicted"/>
<protein>
    <submittedName>
        <fullName evidence="1">Tap42 interacting protein</fullName>
    </submittedName>
</protein>
<gene>
    <name evidence="1" type="primary">TIP41</name>
    <name evidence="1" type="ORF">IWQ57_003786</name>
</gene>
<sequence>MSQHERIDADGIGGVRVRGWEITSCRRPILSNAAIEEYAAELGFNVPEMIFGNSYLCARQCATGKGIELRALDALRLVDTGPDSAKSVRVQIADGWTEFSRRNRSDITDVIRPFDWTFSTCYRGTAQGLSFSASDAGIDYQKLKVREEILFYDENVLFEDDLGDNGTSQLSYKVRVMPSGFFILQRFFLRVDGVLFRIFDSRIYHEFGTDTVAREFSTREAPFDDVKSRLPKKKRDDEDLSLLNNIQFADEAMANPIVEHEVARL</sequence>
<comment type="caution">
    <text evidence="1">The sequence shown here is derived from an EMBL/GenBank/DDBJ whole genome shotgun (WGS) entry which is preliminary data.</text>
</comment>
<keyword evidence="2" id="KW-1185">Reference proteome</keyword>
<dbReference type="EMBL" id="JANBUJ010001324">
    <property type="protein sequence ID" value="KAJ2767843.1"/>
    <property type="molecule type" value="Genomic_DNA"/>
</dbReference>
<organism evidence="1 2">
    <name type="scientific">Coemansia nantahalensis</name>
    <dbReference type="NCBI Taxonomy" id="2789366"/>
    <lineage>
        <taxon>Eukaryota</taxon>
        <taxon>Fungi</taxon>
        <taxon>Fungi incertae sedis</taxon>
        <taxon>Zoopagomycota</taxon>
        <taxon>Kickxellomycotina</taxon>
        <taxon>Kickxellomycetes</taxon>
        <taxon>Kickxellales</taxon>
        <taxon>Kickxellaceae</taxon>
        <taxon>Coemansia</taxon>
    </lineage>
</organism>
<evidence type="ECO:0000313" key="1">
    <source>
        <dbReference type="EMBL" id="KAJ2767843.1"/>
    </source>
</evidence>